<reference evidence="2 3" key="1">
    <citation type="journal article" date="2012" name="Science">
        <title>The Paleozoic origin of enzymatic lignin decomposition reconstructed from 31 fungal genomes.</title>
        <authorList>
            <person name="Floudas D."/>
            <person name="Binder M."/>
            <person name="Riley R."/>
            <person name="Barry K."/>
            <person name="Blanchette R.A."/>
            <person name="Henrissat B."/>
            <person name="Martinez A.T."/>
            <person name="Otillar R."/>
            <person name="Spatafora J.W."/>
            <person name="Yadav J.S."/>
            <person name="Aerts A."/>
            <person name="Benoit I."/>
            <person name="Boyd A."/>
            <person name="Carlson A."/>
            <person name="Copeland A."/>
            <person name="Coutinho P.M."/>
            <person name="de Vries R.P."/>
            <person name="Ferreira P."/>
            <person name="Findley K."/>
            <person name="Foster B."/>
            <person name="Gaskell J."/>
            <person name="Glotzer D."/>
            <person name="Gorecki P."/>
            <person name="Heitman J."/>
            <person name="Hesse C."/>
            <person name="Hori C."/>
            <person name="Igarashi K."/>
            <person name="Jurgens J.A."/>
            <person name="Kallen N."/>
            <person name="Kersten P."/>
            <person name="Kohler A."/>
            <person name="Kuees U."/>
            <person name="Kumar T.K.A."/>
            <person name="Kuo A."/>
            <person name="LaButti K."/>
            <person name="Larrondo L.F."/>
            <person name="Lindquist E."/>
            <person name="Ling A."/>
            <person name="Lombard V."/>
            <person name="Lucas S."/>
            <person name="Lundell T."/>
            <person name="Martin R."/>
            <person name="McLaughlin D.J."/>
            <person name="Morgenstern I."/>
            <person name="Morin E."/>
            <person name="Murat C."/>
            <person name="Nagy L.G."/>
            <person name="Nolan M."/>
            <person name="Ohm R.A."/>
            <person name="Patyshakuliyeva A."/>
            <person name="Rokas A."/>
            <person name="Ruiz-Duenas F.J."/>
            <person name="Sabat G."/>
            <person name="Salamov A."/>
            <person name="Samejima M."/>
            <person name="Schmutz J."/>
            <person name="Slot J.C."/>
            <person name="St John F."/>
            <person name="Stenlid J."/>
            <person name="Sun H."/>
            <person name="Sun S."/>
            <person name="Syed K."/>
            <person name="Tsang A."/>
            <person name="Wiebenga A."/>
            <person name="Young D."/>
            <person name="Pisabarro A."/>
            <person name="Eastwood D.C."/>
            <person name="Martin F."/>
            <person name="Cullen D."/>
            <person name="Grigoriev I.V."/>
            <person name="Hibbett D.S."/>
        </authorList>
    </citation>
    <scope>NUCLEOTIDE SEQUENCE [LARGE SCALE GENOMIC DNA]</scope>
    <source>
        <strain evidence="2 3">MD-104</strain>
    </source>
</reference>
<dbReference type="InterPro" id="IPR011009">
    <property type="entry name" value="Kinase-like_dom_sf"/>
</dbReference>
<keyword evidence="3" id="KW-1185">Reference proteome</keyword>
<gene>
    <name evidence="2" type="ORF">WOLCODRAFT_52880</name>
</gene>
<dbReference type="InterPro" id="IPR040976">
    <property type="entry name" value="Pkinase_fungal"/>
</dbReference>
<dbReference type="EMBL" id="KB467909">
    <property type="protein sequence ID" value="PCH37069.1"/>
    <property type="molecule type" value="Genomic_DNA"/>
</dbReference>
<organism evidence="2 3">
    <name type="scientific">Wolfiporia cocos (strain MD-104)</name>
    <name type="common">Brown rot fungus</name>
    <dbReference type="NCBI Taxonomy" id="742152"/>
    <lineage>
        <taxon>Eukaryota</taxon>
        <taxon>Fungi</taxon>
        <taxon>Dikarya</taxon>
        <taxon>Basidiomycota</taxon>
        <taxon>Agaricomycotina</taxon>
        <taxon>Agaricomycetes</taxon>
        <taxon>Polyporales</taxon>
        <taxon>Phaeolaceae</taxon>
        <taxon>Wolfiporia</taxon>
    </lineage>
</organism>
<feature type="domain" description="Protein kinase" evidence="1">
    <location>
        <begin position="1"/>
        <end position="234"/>
    </location>
</feature>
<dbReference type="STRING" id="742152.A0A2H3JEA7"/>
<dbReference type="OrthoDB" id="3270165at2759"/>
<name>A0A2H3JEA7_WOLCO</name>
<accession>A0A2H3JEA7</accession>
<dbReference type="PANTHER" id="PTHR38248:SF2">
    <property type="entry name" value="FUNK1 11"/>
    <property type="match status" value="1"/>
</dbReference>
<dbReference type="OMA" id="PWALEND"/>
<dbReference type="PANTHER" id="PTHR38248">
    <property type="entry name" value="FUNK1 6"/>
    <property type="match status" value="1"/>
</dbReference>
<feature type="non-terminal residue" evidence="2">
    <location>
        <position position="1"/>
    </location>
</feature>
<dbReference type="GO" id="GO:0004672">
    <property type="term" value="F:protein kinase activity"/>
    <property type="evidence" value="ECO:0007669"/>
    <property type="project" value="InterPro"/>
</dbReference>
<dbReference type="AlphaFoldDB" id="A0A2H3JEA7"/>
<protein>
    <recommendedName>
        <fullName evidence="1">Protein kinase domain-containing protein</fullName>
    </recommendedName>
</protein>
<dbReference type="Pfam" id="PF17667">
    <property type="entry name" value="Pkinase_fungal"/>
    <property type="match status" value="1"/>
</dbReference>
<evidence type="ECO:0000259" key="1">
    <source>
        <dbReference type="PROSITE" id="PS50011"/>
    </source>
</evidence>
<feature type="non-terminal residue" evidence="2">
    <location>
        <position position="248"/>
    </location>
</feature>
<proteinExistence type="predicted"/>
<dbReference type="GO" id="GO:0005524">
    <property type="term" value="F:ATP binding"/>
    <property type="evidence" value="ECO:0007669"/>
    <property type="project" value="InterPro"/>
</dbReference>
<dbReference type="PROSITE" id="PS50011">
    <property type="entry name" value="PROTEIN_KINASE_DOM"/>
    <property type="match status" value="1"/>
</dbReference>
<dbReference type="InterPro" id="IPR000719">
    <property type="entry name" value="Prot_kinase_dom"/>
</dbReference>
<dbReference type="Gene3D" id="1.10.510.10">
    <property type="entry name" value="Transferase(Phosphotransferase) domain 1"/>
    <property type="match status" value="1"/>
</dbReference>
<evidence type="ECO:0000313" key="2">
    <source>
        <dbReference type="EMBL" id="PCH37069.1"/>
    </source>
</evidence>
<sequence>RQHIRLILQNVGYPLTDFESRLELIEAISDIVEGHLLAYLSGVLHRDVSFGNVMLVRKGAVEFCGFIDDLDYSSPVDSSNGTVVTVTTPLSAGERKKFRELENELKERTGTVEFMAMELIDADPENDVPHQAHHDLESFFWLLVWVVLRHMNHDHKEGKGAFADIFGAITPKQVKKMKESLFYKKMFTVKDNAPLSYLLKRLRSMVFKAYVEDIAQTPVPLTYDAMLKAFDEVLWMEGWPEDDAAIPF</sequence>
<evidence type="ECO:0000313" key="3">
    <source>
        <dbReference type="Proteomes" id="UP000218811"/>
    </source>
</evidence>
<dbReference type="Proteomes" id="UP000218811">
    <property type="component" value="Unassembled WGS sequence"/>
</dbReference>
<dbReference type="SUPFAM" id="SSF56112">
    <property type="entry name" value="Protein kinase-like (PK-like)"/>
    <property type="match status" value="1"/>
</dbReference>